<dbReference type="AlphaFoldDB" id="A0A1K0FRI6"/>
<name>A0A1K0FRI6_9ACTN</name>
<evidence type="ECO:0000313" key="2">
    <source>
        <dbReference type="EMBL" id="OJF15401.1"/>
    </source>
</evidence>
<dbReference type="Proteomes" id="UP000182486">
    <property type="component" value="Unassembled WGS sequence"/>
</dbReference>
<reference evidence="2 3" key="1">
    <citation type="submission" date="2016-09" db="EMBL/GenBank/DDBJ databases">
        <title>Couchioplanes caeruleus draft genome sequence.</title>
        <authorList>
            <person name="Sheehan J."/>
            <person name="Caffrey P."/>
        </authorList>
    </citation>
    <scope>NUCLEOTIDE SEQUENCE [LARGE SCALE GENOMIC DNA]</scope>
    <source>
        <strain evidence="2 3">DSM 43634</strain>
    </source>
</reference>
<dbReference type="EMBL" id="MEIA01000056">
    <property type="protein sequence ID" value="OJF15401.1"/>
    <property type="molecule type" value="Genomic_DNA"/>
</dbReference>
<gene>
    <name evidence="2" type="ORF">BG844_04685</name>
</gene>
<evidence type="ECO:0000256" key="1">
    <source>
        <dbReference type="SAM" id="MobiDB-lite"/>
    </source>
</evidence>
<proteinExistence type="predicted"/>
<organism evidence="2 3">
    <name type="scientific">Couchioplanes caeruleus subsp. caeruleus</name>
    <dbReference type="NCBI Taxonomy" id="56427"/>
    <lineage>
        <taxon>Bacteria</taxon>
        <taxon>Bacillati</taxon>
        <taxon>Actinomycetota</taxon>
        <taxon>Actinomycetes</taxon>
        <taxon>Micromonosporales</taxon>
        <taxon>Micromonosporaceae</taxon>
        <taxon>Couchioplanes</taxon>
    </lineage>
</organism>
<accession>A0A1K0FRI6</accession>
<sequence>MASWILVPCLVSLRNEVNRLAPSRRKDSDGSIGDTSHAAGASDHNPDETGNTPTKDSDRINEVHALDVDKDLRKAGWNMARVVQVIVTRHRQGRDDRLDYVIWDRRIWARSWGWTARAYNGDNPHTGHAHFSARYNTAQESNTRPWGLLEEDDDVTKTEFTAWMTEWARSSAGRDALATAVLAYDPGKDAAGKVSAAAVVNPDDDAASNPTVRPAWALYRAIVASNVGQDIRGRVDRLQASVDSLLQRNTPSAPPS</sequence>
<protein>
    <submittedName>
        <fullName evidence="2">Uncharacterized protein</fullName>
    </submittedName>
</protein>
<evidence type="ECO:0000313" key="3">
    <source>
        <dbReference type="Proteomes" id="UP000182486"/>
    </source>
</evidence>
<comment type="caution">
    <text evidence="2">The sequence shown here is derived from an EMBL/GenBank/DDBJ whole genome shotgun (WGS) entry which is preliminary data.</text>
</comment>
<keyword evidence="3" id="KW-1185">Reference proteome</keyword>
<dbReference type="RefSeq" id="WP_143162564.1">
    <property type="nucleotide sequence ID" value="NZ_MEIA01000056.1"/>
</dbReference>
<feature type="region of interest" description="Disordered" evidence="1">
    <location>
        <begin position="22"/>
        <end position="61"/>
    </location>
</feature>